<protein>
    <recommendedName>
        <fullName evidence="3">Rhodanese domain-containing protein</fullName>
    </recommendedName>
</protein>
<evidence type="ECO:0000256" key="1">
    <source>
        <dbReference type="SAM" id="MobiDB-lite"/>
    </source>
</evidence>
<dbReference type="AlphaFoldDB" id="A0A7S3YXM5"/>
<feature type="compositionally biased region" description="Polar residues" evidence="1">
    <location>
        <begin position="192"/>
        <end position="204"/>
    </location>
</feature>
<feature type="compositionally biased region" description="Low complexity" evidence="1">
    <location>
        <begin position="30"/>
        <end position="47"/>
    </location>
</feature>
<dbReference type="Gene3D" id="3.90.190.10">
    <property type="entry name" value="Protein tyrosine phosphatase superfamily"/>
    <property type="match status" value="1"/>
</dbReference>
<sequence length="589" mass="65203">MGREQAPRSKTPAKEGRGRRAPNTQPSLIRRAPSGSRSRSPAPNPSGKNGTKGLGKMKPFVGRAGRGQPAAREQTLEFLLDKLERDDLTNRLSSLFLRSSNSNNNNNNNNLHVPTLRLSASFDEKSRAQPLPRSADDPRSPHHCLYNLSMPLFDALPDSPGLSRLSPDAKSRRASMPVFETLPDSLGFLGSPETTMGSSPTSPEEISRSLEHPLVPPPHQQVVGVEPAERRRRDLPRVSRVSPVDVFNLPICSSFFIVDARPYPMYIQGHVSSALNIPPPEKGVSEHHFQSSVLKVIEKHIDDMGEPENLGKIVVYGPESHVNWLVRSLSQLVMEGENLQTAYPSDNKMRQQPGDPRSAAPCISQKGFVRFLRRLHNTCKDICVLEGGYQAFLLRFPCLTDRKCATTNHLRPTPIAVCPGVFLGSRHVDLCDNVLLDLGIRGAIVSQNYYKGLKQGMFSNQGGGHQATKNINDDLLYLPVTVADTQDFKAWSEVWTASVHFIAQAQKNRTSVIIQVLNRSRSASVAAAWLMVNQNLNAHQACRQICQLSRKVTPQLLMVDDLETWSRSLAKGGSTRRPSPLIRRFATIS</sequence>
<evidence type="ECO:0008006" key="3">
    <source>
        <dbReference type="Google" id="ProtNLM"/>
    </source>
</evidence>
<accession>A0A7S3YXM5</accession>
<feature type="region of interest" description="Disordered" evidence="1">
    <location>
        <begin position="123"/>
        <end position="142"/>
    </location>
</feature>
<reference evidence="2" key="1">
    <citation type="submission" date="2021-01" db="EMBL/GenBank/DDBJ databases">
        <authorList>
            <person name="Corre E."/>
            <person name="Pelletier E."/>
            <person name="Niang G."/>
            <person name="Scheremetjew M."/>
            <person name="Finn R."/>
            <person name="Kale V."/>
            <person name="Holt S."/>
            <person name="Cochrane G."/>
            <person name="Meng A."/>
            <person name="Brown T."/>
            <person name="Cohen L."/>
        </authorList>
    </citation>
    <scope>NUCLEOTIDE SEQUENCE</scope>
    <source>
        <strain evidence="2">CCCM811</strain>
    </source>
</reference>
<dbReference type="SUPFAM" id="SSF52821">
    <property type="entry name" value="Rhodanese/Cell cycle control phosphatase"/>
    <property type="match status" value="1"/>
</dbReference>
<dbReference type="InterPro" id="IPR029021">
    <property type="entry name" value="Prot-tyrosine_phosphatase-like"/>
</dbReference>
<dbReference type="InterPro" id="IPR036873">
    <property type="entry name" value="Rhodanese-like_dom_sf"/>
</dbReference>
<name>A0A7S3YXM5_9EUKA</name>
<dbReference type="EMBL" id="HBIV01023450">
    <property type="protein sequence ID" value="CAE0665249.1"/>
    <property type="molecule type" value="Transcribed_RNA"/>
</dbReference>
<dbReference type="Gene3D" id="3.40.250.10">
    <property type="entry name" value="Rhodanese-like domain"/>
    <property type="match status" value="1"/>
</dbReference>
<proteinExistence type="predicted"/>
<feature type="compositionally biased region" description="Basic and acidic residues" evidence="1">
    <location>
        <begin position="1"/>
        <end position="18"/>
    </location>
</feature>
<evidence type="ECO:0000313" key="2">
    <source>
        <dbReference type="EMBL" id="CAE0665249.1"/>
    </source>
</evidence>
<gene>
    <name evidence="2" type="ORF">LGLO00237_LOCUS16854</name>
</gene>
<feature type="region of interest" description="Disordered" evidence="1">
    <location>
        <begin position="186"/>
        <end position="220"/>
    </location>
</feature>
<organism evidence="2">
    <name type="scientific">Lotharella globosa</name>
    <dbReference type="NCBI Taxonomy" id="91324"/>
    <lineage>
        <taxon>Eukaryota</taxon>
        <taxon>Sar</taxon>
        <taxon>Rhizaria</taxon>
        <taxon>Cercozoa</taxon>
        <taxon>Chlorarachniophyceae</taxon>
        <taxon>Lotharella</taxon>
    </lineage>
</organism>
<feature type="region of interest" description="Disordered" evidence="1">
    <location>
        <begin position="1"/>
        <end position="69"/>
    </location>
</feature>